<protein>
    <submittedName>
        <fullName evidence="2">Uncharacterized protein</fullName>
    </submittedName>
</protein>
<evidence type="ECO:0000313" key="2">
    <source>
        <dbReference type="EMBL" id="PCG65396.1"/>
    </source>
</evidence>
<organism evidence="2">
    <name type="scientific">Heliothis virescens</name>
    <name type="common">Tobacco budworm moth</name>
    <dbReference type="NCBI Taxonomy" id="7102"/>
    <lineage>
        <taxon>Eukaryota</taxon>
        <taxon>Metazoa</taxon>
        <taxon>Ecdysozoa</taxon>
        <taxon>Arthropoda</taxon>
        <taxon>Hexapoda</taxon>
        <taxon>Insecta</taxon>
        <taxon>Pterygota</taxon>
        <taxon>Neoptera</taxon>
        <taxon>Endopterygota</taxon>
        <taxon>Lepidoptera</taxon>
        <taxon>Glossata</taxon>
        <taxon>Ditrysia</taxon>
        <taxon>Noctuoidea</taxon>
        <taxon>Noctuidae</taxon>
        <taxon>Heliothinae</taxon>
        <taxon>Heliothis</taxon>
    </lineage>
</organism>
<proteinExistence type="predicted"/>
<keyword evidence="1" id="KW-0472">Membrane</keyword>
<dbReference type="EMBL" id="NWSH01004179">
    <property type="protein sequence ID" value="PCG65396.1"/>
    <property type="molecule type" value="Genomic_DNA"/>
</dbReference>
<dbReference type="AlphaFoldDB" id="A0A2A4J0Y8"/>
<reference evidence="2" key="1">
    <citation type="submission" date="2017-09" db="EMBL/GenBank/DDBJ databases">
        <title>Contemporary evolution of a Lepidopteran species, Heliothis virescens, in response to modern agricultural practices.</title>
        <authorList>
            <person name="Fritz M.L."/>
            <person name="Deyonke A.M."/>
            <person name="Papanicolaou A."/>
            <person name="Micinski S."/>
            <person name="Westbrook J."/>
            <person name="Gould F."/>
        </authorList>
    </citation>
    <scope>NUCLEOTIDE SEQUENCE [LARGE SCALE GENOMIC DNA]</scope>
    <source>
        <strain evidence="2">HvINT-</strain>
        <tissue evidence="2">Whole body</tissue>
    </source>
</reference>
<gene>
    <name evidence="2" type="ORF">B5V51_9266</name>
</gene>
<keyword evidence="1" id="KW-1133">Transmembrane helix</keyword>
<keyword evidence="1" id="KW-0812">Transmembrane</keyword>
<feature type="transmembrane region" description="Helical" evidence="1">
    <location>
        <begin position="129"/>
        <end position="153"/>
    </location>
</feature>
<dbReference type="PROSITE" id="PS51257">
    <property type="entry name" value="PROKAR_LIPOPROTEIN"/>
    <property type="match status" value="1"/>
</dbReference>
<evidence type="ECO:0000256" key="1">
    <source>
        <dbReference type="SAM" id="Phobius"/>
    </source>
</evidence>
<sequence length="185" mass="20737">MCWAQKCCYVIPANIGCVLMGICSFLVSLFMLSGCIAYFIIEDEGNRQLATSHDQYVKTLGLQLSMTSVRILMAIAIIIAVLGMMFSAMLVVGITKNKPSFVLCYFAFGIIITIVGQLSALLVLLENCWILALVLFIVSLIHIHFMVVVHTVYELMLRGKDFRFHQQADDVDPLADCFDEDIERI</sequence>
<feature type="transmembrane region" description="Helical" evidence="1">
    <location>
        <begin position="71"/>
        <end position="94"/>
    </location>
</feature>
<comment type="caution">
    <text evidence="2">The sequence shown here is derived from an EMBL/GenBank/DDBJ whole genome shotgun (WGS) entry which is preliminary data.</text>
</comment>
<name>A0A2A4J0Y8_HELVI</name>
<feature type="transmembrane region" description="Helical" evidence="1">
    <location>
        <begin position="101"/>
        <end position="123"/>
    </location>
</feature>
<feature type="transmembrane region" description="Helical" evidence="1">
    <location>
        <begin position="12"/>
        <end position="41"/>
    </location>
</feature>
<accession>A0A2A4J0Y8</accession>